<dbReference type="EC" id="2.1.1.63" evidence="9"/>
<feature type="active site" description="Nucleophile; methyl group acceptor" evidence="9">
    <location>
        <position position="125"/>
    </location>
</feature>
<dbReference type="AlphaFoldDB" id="A0A7C9JPD4"/>
<dbReference type="GO" id="GO:0005737">
    <property type="term" value="C:cytoplasm"/>
    <property type="evidence" value="ECO:0007669"/>
    <property type="project" value="UniProtKB-SubCell"/>
</dbReference>
<keyword evidence="5 9" id="KW-0808">Transferase</keyword>
<comment type="subcellular location">
    <subcellularLocation>
        <location evidence="9">Cytoplasm</location>
    </subcellularLocation>
</comment>
<protein>
    <recommendedName>
        <fullName evidence="9">Methylated-DNA--protein-cysteine methyltransferase</fullName>
        <ecNumber evidence="9">2.1.1.63</ecNumber>
    </recommendedName>
    <alternativeName>
        <fullName evidence="9">6-O-methylguanine-DNA methyltransferase</fullName>
        <shortName evidence="9">MGMT</shortName>
    </alternativeName>
    <alternativeName>
        <fullName evidence="9">O-6-methylguanine-DNA-alkyltransferase</fullName>
    </alternativeName>
</protein>
<dbReference type="GO" id="GO:0003908">
    <property type="term" value="F:methylated-DNA-[protein]-cysteine S-methyltransferase activity"/>
    <property type="evidence" value="ECO:0007669"/>
    <property type="project" value="UniProtKB-UniRule"/>
</dbReference>
<feature type="domain" description="Methylated-DNA-[protein]-cysteine S-methyltransferase DNA binding" evidence="10">
    <location>
        <begin position="74"/>
        <end position="153"/>
    </location>
</feature>
<evidence type="ECO:0000256" key="4">
    <source>
        <dbReference type="ARBA" id="ARBA00022603"/>
    </source>
</evidence>
<name>A0A7C9JPD4_9BACT</name>
<dbReference type="GO" id="GO:0006307">
    <property type="term" value="P:DNA alkylation repair"/>
    <property type="evidence" value="ECO:0007669"/>
    <property type="project" value="UniProtKB-UniRule"/>
</dbReference>
<comment type="function">
    <text evidence="9">Involved in the cellular defense against the biological effects of O6-methylguanine (O6-MeG) and O4-methylthymine (O4-MeT) in DNA. Repairs the methylated nucleobase in DNA by stoichiometrically transferring the methyl group to a cysteine residue in the enzyme. This is a suicide reaction: the enzyme is irreversibly inactivated.</text>
</comment>
<evidence type="ECO:0000313" key="12">
    <source>
        <dbReference type="EMBL" id="NBI35358.1"/>
    </source>
</evidence>
<reference evidence="12" key="1">
    <citation type="submission" date="2018-08" db="EMBL/GenBank/DDBJ databases">
        <title>Murine metabolic-syndrome-specific gut microbial biobank.</title>
        <authorList>
            <person name="Liu C."/>
        </authorList>
    </citation>
    <scope>NUCLEOTIDE SEQUENCE [LARGE SCALE GENOMIC DNA]</scope>
    <source>
        <strain evidence="12">Z82</strain>
    </source>
</reference>
<evidence type="ECO:0000256" key="6">
    <source>
        <dbReference type="ARBA" id="ARBA00022763"/>
    </source>
</evidence>
<sequence length="164" mass="17473">MPKKLAHFVYRTPLGRLTIAADGEAITHVLFGEQEAPGQLSPTALTNEAATQIQQYLAGRRRSFDLPLNPAGTPFQRSVWNALLDIPYGSTWTYAQLASAVGNPKAFRAVGGANNRNPLPILIPCHRVVGADGSLVGYASGVHIKRFLLDLEAKALAADAAAEA</sequence>
<evidence type="ECO:0000256" key="9">
    <source>
        <dbReference type="HAMAP-Rule" id="MF_00772"/>
    </source>
</evidence>
<accession>A0A7C9JPD4</accession>
<comment type="catalytic activity">
    <reaction evidence="8 9">
        <text>a 6-O-methyl-2'-deoxyguanosine in DNA + L-cysteinyl-[protein] = S-methyl-L-cysteinyl-[protein] + a 2'-deoxyguanosine in DNA</text>
        <dbReference type="Rhea" id="RHEA:24000"/>
        <dbReference type="Rhea" id="RHEA-COMP:10131"/>
        <dbReference type="Rhea" id="RHEA-COMP:10132"/>
        <dbReference type="Rhea" id="RHEA-COMP:11367"/>
        <dbReference type="Rhea" id="RHEA-COMP:11368"/>
        <dbReference type="ChEBI" id="CHEBI:29950"/>
        <dbReference type="ChEBI" id="CHEBI:82612"/>
        <dbReference type="ChEBI" id="CHEBI:85445"/>
        <dbReference type="ChEBI" id="CHEBI:85448"/>
        <dbReference type="EC" id="2.1.1.63"/>
    </reaction>
</comment>
<dbReference type="SUPFAM" id="SSF53155">
    <property type="entry name" value="Methylated DNA-protein cysteine methyltransferase domain"/>
    <property type="match status" value="1"/>
</dbReference>
<dbReference type="InterPro" id="IPR014048">
    <property type="entry name" value="MethylDNA_cys_MeTrfase_DNA-bd"/>
</dbReference>
<dbReference type="Gene3D" id="3.30.160.70">
    <property type="entry name" value="Methylated DNA-protein cysteine methyltransferase domain"/>
    <property type="match status" value="1"/>
</dbReference>
<keyword evidence="4 9" id="KW-0489">Methyltransferase</keyword>
<keyword evidence="6 9" id="KW-0227">DNA damage</keyword>
<dbReference type="NCBIfam" id="TIGR00589">
    <property type="entry name" value="ogt"/>
    <property type="match status" value="1"/>
</dbReference>
<dbReference type="InterPro" id="IPR008332">
    <property type="entry name" value="MethylG_MeTrfase_N"/>
</dbReference>
<dbReference type="HAMAP" id="MF_00772">
    <property type="entry name" value="OGT"/>
    <property type="match status" value="1"/>
</dbReference>
<comment type="similarity">
    <text evidence="2 9">Belongs to the MGMT family.</text>
</comment>
<dbReference type="PROSITE" id="PS00374">
    <property type="entry name" value="MGMT"/>
    <property type="match status" value="1"/>
</dbReference>
<dbReference type="InterPro" id="IPR036217">
    <property type="entry name" value="MethylDNA_cys_MeTrfase_DNAb"/>
</dbReference>
<comment type="caution">
    <text evidence="12">The sequence shown here is derived from an EMBL/GenBank/DDBJ whole genome shotgun (WGS) entry which is preliminary data.</text>
</comment>
<dbReference type="InterPro" id="IPR036388">
    <property type="entry name" value="WH-like_DNA-bd_sf"/>
</dbReference>
<dbReference type="PANTHER" id="PTHR10815:SF5">
    <property type="entry name" value="METHYLATED-DNA--PROTEIN-CYSTEINE METHYLTRANSFERASE"/>
    <property type="match status" value="1"/>
</dbReference>
<keyword evidence="7 9" id="KW-0234">DNA repair</keyword>
<evidence type="ECO:0000256" key="8">
    <source>
        <dbReference type="ARBA" id="ARBA00049348"/>
    </source>
</evidence>
<evidence type="ECO:0000259" key="10">
    <source>
        <dbReference type="Pfam" id="PF01035"/>
    </source>
</evidence>
<comment type="catalytic activity">
    <reaction evidence="1 9">
        <text>a 4-O-methyl-thymidine in DNA + L-cysteinyl-[protein] = a thymidine in DNA + S-methyl-L-cysteinyl-[protein]</text>
        <dbReference type="Rhea" id="RHEA:53428"/>
        <dbReference type="Rhea" id="RHEA-COMP:10131"/>
        <dbReference type="Rhea" id="RHEA-COMP:10132"/>
        <dbReference type="Rhea" id="RHEA-COMP:13555"/>
        <dbReference type="Rhea" id="RHEA-COMP:13556"/>
        <dbReference type="ChEBI" id="CHEBI:29950"/>
        <dbReference type="ChEBI" id="CHEBI:82612"/>
        <dbReference type="ChEBI" id="CHEBI:137386"/>
        <dbReference type="ChEBI" id="CHEBI:137387"/>
        <dbReference type="EC" id="2.1.1.63"/>
    </reaction>
</comment>
<dbReference type="EMBL" id="QWKH01000107">
    <property type="protein sequence ID" value="NBI35358.1"/>
    <property type="molecule type" value="Genomic_DNA"/>
</dbReference>
<evidence type="ECO:0000256" key="7">
    <source>
        <dbReference type="ARBA" id="ARBA00023204"/>
    </source>
</evidence>
<dbReference type="CDD" id="cd06445">
    <property type="entry name" value="ATase"/>
    <property type="match status" value="1"/>
</dbReference>
<dbReference type="Pfam" id="PF02870">
    <property type="entry name" value="Methyltransf_1N"/>
    <property type="match status" value="1"/>
</dbReference>
<comment type="miscellaneous">
    <text evidence="9">This enzyme catalyzes only one turnover and therefore is not strictly catalytic. According to one definition, an enzyme is a biocatalyst that acts repeatedly and over many reaction cycles.</text>
</comment>
<dbReference type="InterPro" id="IPR036631">
    <property type="entry name" value="MGMT_N_sf"/>
</dbReference>
<dbReference type="Pfam" id="PF01035">
    <property type="entry name" value="DNA_binding_1"/>
    <property type="match status" value="1"/>
</dbReference>
<proteinExistence type="inferred from homology"/>
<feature type="domain" description="Methylguanine DNA methyltransferase ribonuclease-like" evidence="11">
    <location>
        <begin position="9"/>
        <end position="69"/>
    </location>
</feature>
<organism evidence="12">
    <name type="scientific">Muribaculaceae bacterium Z82</name>
    <dbReference type="NCBI Taxonomy" id="2304548"/>
    <lineage>
        <taxon>Bacteria</taxon>
        <taxon>Pseudomonadati</taxon>
        <taxon>Bacteroidota</taxon>
        <taxon>Bacteroidia</taxon>
        <taxon>Bacteroidales</taxon>
        <taxon>Muribaculaceae</taxon>
    </lineage>
</organism>
<dbReference type="InterPro" id="IPR023546">
    <property type="entry name" value="MGMT"/>
</dbReference>
<evidence type="ECO:0000259" key="11">
    <source>
        <dbReference type="Pfam" id="PF02870"/>
    </source>
</evidence>
<dbReference type="GO" id="GO:0032259">
    <property type="term" value="P:methylation"/>
    <property type="evidence" value="ECO:0007669"/>
    <property type="project" value="UniProtKB-KW"/>
</dbReference>
<dbReference type="InterPro" id="IPR001497">
    <property type="entry name" value="MethylDNA_cys_MeTrfase_AS"/>
</dbReference>
<dbReference type="PANTHER" id="PTHR10815">
    <property type="entry name" value="METHYLATED-DNA--PROTEIN-CYSTEINE METHYLTRANSFERASE"/>
    <property type="match status" value="1"/>
</dbReference>
<evidence type="ECO:0000256" key="2">
    <source>
        <dbReference type="ARBA" id="ARBA00008711"/>
    </source>
</evidence>
<evidence type="ECO:0000256" key="5">
    <source>
        <dbReference type="ARBA" id="ARBA00022679"/>
    </source>
</evidence>
<evidence type="ECO:0000256" key="3">
    <source>
        <dbReference type="ARBA" id="ARBA00022490"/>
    </source>
</evidence>
<evidence type="ECO:0000256" key="1">
    <source>
        <dbReference type="ARBA" id="ARBA00001286"/>
    </source>
</evidence>
<dbReference type="SUPFAM" id="SSF46767">
    <property type="entry name" value="Methylated DNA-protein cysteine methyltransferase, C-terminal domain"/>
    <property type="match status" value="1"/>
</dbReference>
<dbReference type="FunFam" id="1.10.10.10:FF:000214">
    <property type="entry name" value="Methylated-DNA--protein-cysteine methyltransferase"/>
    <property type="match status" value="1"/>
</dbReference>
<gene>
    <name evidence="12" type="ORF">D1639_10045</name>
</gene>
<dbReference type="Gene3D" id="1.10.10.10">
    <property type="entry name" value="Winged helix-like DNA-binding domain superfamily/Winged helix DNA-binding domain"/>
    <property type="match status" value="1"/>
</dbReference>
<keyword evidence="3 9" id="KW-0963">Cytoplasm</keyword>